<evidence type="ECO:0000313" key="3">
    <source>
        <dbReference type="Proteomes" id="UP000294684"/>
    </source>
</evidence>
<comment type="caution">
    <text evidence="2">The sequence shown here is derived from an EMBL/GenBank/DDBJ whole genome shotgun (WGS) entry which is preliminary data.</text>
</comment>
<dbReference type="InterPro" id="IPR011528">
    <property type="entry name" value="NERD"/>
</dbReference>
<sequence>MIYPKQFHGKAKDISLESHFYNRFSKEIRLNCNIYYSLTLITPDIPMREIDFLVVSPYGVITIELKNGKWRQKKGEWEFYNVRERDWKPVEGKSYSNPIEQVQTQRDLIREFFKNHNQLTDLFPVDYYDSAIFFLKNERKEFHLPNDMHLYVFGGKEVEDDIDLNSILESIFFRYNREPLPESVLVKAHEIIKKNLNFFQTFRSQKEREEENLLFFTKEQFQLVEGINNYSHNIVFGSTGSGKSILAGELALQNARAGKKVLLWQGAKALYEIWKDELANIPEQNNIELITNINEINHNNIDLLIADGIEDVLDQKPEKEVLLFLSKYFWEHKNWIIFISRQFKYMASPMLDYWNSLPVHVWDIKRNIRNSPEIVNFANALLNDFSESPIQNHLSDIQFIKNDEDVSDQIRWCFGYAKKVLEVENDEIVVIYKSEEYIMQAGLKQFLNENGMRHYSSKEFVGMEETCGILIGFENWNQTETRTILAETILKIRSLVCVFYPPNEEEVIQSILKKSDSGP</sequence>
<dbReference type="PROSITE" id="PS50965">
    <property type="entry name" value="NERD"/>
    <property type="match status" value="1"/>
</dbReference>
<feature type="domain" description="NERD" evidence="1">
    <location>
        <begin position="12"/>
        <end position="132"/>
    </location>
</feature>
<dbReference type="Proteomes" id="UP000294684">
    <property type="component" value="Unassembled WGS sequence"/>
</dbReference>
<evidence type="ECO:0000259" key="1">
    <source>
        <dbReference type="PROSITE" id="PS50965"/>
    </source>
</evidence>
<dbReference type="Pfam" id="PF08378">
    <property type="entry name" value="NERD"/>
    <property type="match status" value="1"/>
</dbReference>
<evidence type="ECO:0000313" key="2">
    <source>
        <dbReference type="EMBL" id="TDY72073.1"/>
    </source>
</evidence>
<gene>
    <name evidence="2" type="ORF">CLV96_1055</name>
</gene>
<organism evidence="2 3">
    <name type="scientific">Leptospira meyeri</name>
    <dbReference type="NCBI Taxonomy" id="29508"/>
    <lineage>
        <taxon>Bacteria</taxon>
        <taxon>Pseudomonadati</taxon>
        <taxon>Spirochaetota</taxon>
        <taxon>Spirochaetia</taxon>
        <taxon>Leptospirales</taxon>
        <taxon>Leptospiraceae</taxon>
        <taxon>Leptospira</taxon>
    </lineage>
</organism>
<accession>A0A4R8MS82</accession>
<protein>
    <submittedName>
        <fullName evidence="2">Nuclease-like protein</fullName>
    </submittedName>
</protein>
<dbReference type="SUPFAM" id="SSF52540">
    <property type="entry name" value="P-loop containing nucleoside triphosphate hydrolases"/>
    <property type="match status" value="1"/>
</dbReference>
<dbReference type="EMBL" id="SORO01000001">
    <property type="protein sequence ID" value="TDY72073.1"/>
    <property type="molecule type" value="Genomic_DNA"/>
</dbReference>
<dbReference type="Gene3D" id="3.40.50.300">
    <property type="entry name" value="P-loop containing nucleotide triphosphate hydrolases"/>
    <property type="match status" value="1"/>
</dbReference>
<name>A0A4R8MS82_LEPME</name>
<dbReference type="InterPro" id="IPR027417">
    <property type="entry name" value="P-loop_NTPase"/>
</dbReference>
<keyword evidence="3" id="KW-1185">Reference proteome</keyword>
<dbReference type="AlphaFoldDB" id="A0A4R8MS82"/>
<reference evidence="2 3" key="1">
    <citation type="submission" date="2019-03" db="EMBL/GenBank/DDBJ databases">
        <title>Genomic Encyclopedia of Archaeal and Bacterial Type Strains, Phase II (KMG-II): from individual species to whole genera.</title>
        <authorList>
            <person name="Goeker M."/>
        </authorList>
    </citation>
    <scope>NUCLEOTIDE SEQUENCE [LARGE SCALE GENOMIC DNA]</scope>
    <source>
        <strain evidence="2 3">DSM 21537</strain>
    </source>
</reference>
<proteinExistence type="predicted"/>